<evidence type="ECO:0000256" key="5">
    <source>
        <dbReference type="SAM" id="Phobius"/>
    </source>
</evidence>
<evidence type="ECO:0000256" key="2">
    <source>
        <dbReference type="ARBA" id="ARBA00022692"/>
    </source>
</evidence>
<dbReference type="AlphaFoldDB" id="A0A366H8X9"/>
<dbReference type="Proteomes" id="UP000253426">
    <property type="component" value="Unassembled WGS sequence"/>
</dbReference>
<dbReference type="GO" id="GO:0016020">
    <property type="term" value="C:membrane"/>
    <property type="evidence" value="ECO:0007669"/>
    <property type="project" value="UniProtKB-SubCell"/>
</dbReference>
<evidence type="ECO:0000256" key="1">
    <source>
        <dbReference type="ARBA" id="ARBA00004141"/>
    </source>
</evidence>
<reference evidence="6 7" key="1">
    <citation type="submission" date="2018-06" db="EMBL/GenBank/DDBJ databases">
        <title>Genomic Encyclopedia of Type Strains, Phase IV (KMG-IV): sequencing the most valuable type-strain genomes for metagenomic binning, comparative biology and taxonomic classification.</title>
        <authorList>
            <person name="Goeker M."/>
        </authorList>
    </citation>
    <scope>NUCLEOTIDE SEQUENCE [LARGE SCALE GENOMIC DNA]</scope>
    <source>
        <strain evidence="6 7">DSM 25532</strain>
    </source>
</reference>
<feature type="transmembrane region" description="Helical" evidence="5">
    <location>
        <begin position="228"/>
        <end position="245"/>
    </location>
</feature>
<comment type="subcellular location">
    <subcellularLocation>
        <location evidence="1">Membrane</location>
        <topology evidence="1">Multi-pass membrane protein</topology>
    </subcellularLocation>
</comment>
<accession>A0A366H8X9</accession>
<feature type="transmembrane region" description="Helical" evidence="5">
    <location>
        <begin position="251"/>
        <end position="273"/>
    </location>
</feature>
<dbReference type="EMBL" id="QNRR01000012">
    <property type="protein sequence ID" value="RBP38058.1"/>
    <property type="molecule type" value="Genomic_DNA"/>
</dbReference>
<feature type="transmembrane region" description="Helical" evidence="5">
    <location>
        <begin position="12"/>
        <end position="29"/>
    </location>
</feature>
<keyword evidence="3 5" id="KW-1133">Transmembrane helix</keyword>
<evidence type="ECO:0000313" key="6">
    <source>
        <dbReference type="EMBL" id="RBP38058.1"/>
    </source>
</evidence>
<sequence>MTLLHTIQQISLQAFLICSMAGIGMRLELRALLEPLRVPSLVIPALMLNFMLAPLLAWGIAAVIPLRPGHAAGLLLLGVAAGAPFLPKLAELAHQPLIPAAALMVMLTVGTVLFMPVVLPWMIPGFHAHSWMIAQPMLLLLLLPLGMGMIARVLFPRVAAACAPVFGRIGSISLVLLFVLLVVLNVSGLLAVIGTGAIAAAMLHTTGLFIVSWLVLGAWPEFRGLQSLCVSARNFGAAMVPAAGVSENSEVMIMLVASAVVGLVLCALEAVWVRRRRANHLD</sequence>
<evidence type="ECO:0000256" key="4">
    <source>
        <dbReference type="ARBA" id="ARBA00023136"/>
    </source>
</evidence>
<gene>
    <name evidence="6" type="ORF">DES53_11256</name>
</gene>
<comment type="caution">
    <text evidence="6">The sequence shown here is derived from an EMBL/GenBank/DDBJ whole genome shotgun (WGS) entry which is preliminary data.</text>
</comment>
<dbReference type="InterPro" id="IPR002657">
    <property type="entry name" value="BilAc:Na_symport/Acr3"/>
</dbReference>
<dbReference type="InterPro" id="IPR038770">
    <property type="entry name" value="Na+/solute_symporter_sf"/>
</dbReference>
<dbReference type="Pfam" id="PF01758">
    <property type="entry name" value="SBF"/>
    <property type="match status" value="1"/>
</dbReference>
<name>A0A366H8X9_9BACT</name>
<keyword evidence="2 5" id="KW-0812">Transmembrane</keyword>
<keyword evidence="7" id="KW-1185">Reference proteome</keyword>
<dbReference type="RefSeq" id="WP_113961192.1">
    <property type="nucleotide sequence ID" value="NZ_QNRR01000012.1"/>
</dbReference>
<dbReference type="OrthoDB" id="481541at2"/>
<protein>
    <submittedName>
        <fullName evidence="6">BASS family bile acid:Na+ symporter</fullName>
    </submittedName>
</protein>
<feature type="transmembrane region" description="Helical" evidence="5">
    <location>
        <begin position="70"/>
        <end position="90"/>
    </location>
</feature>
<dbReference type="Gene3D" id="1.20.1530.20">
    <property type="match status" value="1"/>
</dbReference>
<feature type="transmembrane region" description="Helical" evidence="5">
    <location>
        <begin position="97"/>
        <end position="119"/>
    </location>
</feature>
<evidence type="ECO:0000313" key="7">
    <source>
        <dbReference type="Proteomes" id="UP000253426"/>
    </source>
</evidence>
<feature type="transmembrane region" description="Helical" evidence="5">
    <location>
        <begin position="41"/>
        <end position="64"/>
    </location>
</feature>
<feature type="transmembrane region" description="Helical" evidence="5">
    <location>
        <begin position="131"/>
        <end position="153"/>
    </location>
</feature>
<evidence type="ECO:0000256" key="3">
    <source>
        <dbReference type="ARBA" id="ARBA00022989"/>
    </source>
</evidence>
<feature type="transmembrane region" description="Helical" evidence="5">
    <location>
        <begin position="190"/>
        <end position="216"/>
    </location>
</feature>
<organism evidence="6 7">
    <name type="scientific">Roseimicrobium gellanilyticum</name>
    <dbReference type="NCBI Taxonomy" id="748857"/>
    <lineage>
        <taxon>Bacteria</taxon>
        <taxon>Pseudomonadati</taxon>
        <taxon>Verrucomicrobiota</taxon>
        <taxon>Verrucomicrobiia</taxon>
        <taxon>Verrucomicrobiales</taxon>
        <taxon>Verrucomicrobiaceae</taxon>
        <taxon>Roseimicrobium</taxon>
    </lineage>
</organism>
<keyword evidence="4 5" id="KW-0472">Membrane</keyword>
<proteinExistence type="predicted"/>
<feature type="transmembrane region" description="Helical" evidence="5">
    <location>
        <begin position="165"/>
        <end position="184"/>
    </location>
</feature>